<evidence type="ECO:0000313" key="2">
    <source>
        <dbReference type="EMBL" id="KAF6207472.1"/>
    </source>
</evidence>
<keyword evidence="3" id="KW-1185">Reference proteome</keyword>
<organism evidence="2 3">
    <name type="scientific">Apolygus lucorum</name>
    <name type="common">Small green plant bug</name>
    <name type="synonym">Lygocoris lucorum</name>
    <dbReference type="NCBI Taxonomy" id="248454"/>
    <lineage>
        <taxon>Eukaryota</taxon>
        <taxon>Metazoa</taxon>
        <taxon>Ecdysozoa</taxon>
        <taxon>Arthropoda</taxon>
        <taxon>Hexapoda</taxon>
        <taxon>Insecta</taxon>
        <taxon>Pterygota</taxon>
        <taxon>Neoptera</taxon>
        <taxon>Paraneoptera</taxon>
        <taxon>Hemiptera</taxon>
        <taxon>Heteroptera</taxon>
        <taxon>Panheteroptera</taxon>
        <taxon>Cimicomorpha</taxon>
        <taxon>Miridae</taxon>
        <taxon>Mirini</taxon>
        <taxon>Apolygus</taxon>
    </lineage>
</organism>
<sequence length="461" mass="52564">MSSQIAVSAARRRHQSADSARRERSGSVNRGFSRHTRKSHARRGSENLSRHRRSEQFGSIGDNSDRHKRRRHSPKLCSDRRQKRRRRGSCDSRFSDSSDEVISLHGSNNSLYRVRDGGRGSDSESRNEDDSSSTASSPYPYDSSPSSSSSGNARRRQKRHHKKSHSSKKSRDRRHSKSYLRSLPKQIQKTLKRTSRPTARALDLDKAYTKEWKTLIRSGIEDKEVYKQLYNDYDPTVHLNYLVPPVIDEELAPHLPALANRRDLGLAATQKSSARALIATGAALTILTNHIKREENRGHPLAMSPTQSSDLHGFLWDATALLTASFYGTSKTRRNLLTYSLKPEFRQRARTAPLNDKLFGGQIPDWVKAHKSANTAAQHVTMSDLVIRKNNYRRQNQGNASRPAFQKNKTHHRQTQGKPYNQQQPYQTPQRGRGTNHPTRSFRNPQPQNHSLKPQNPPQNQ</sequence>
<feature type="region of interest" description="Disordered" evidence="1">
    <location>
        <begin position="394"/>
        <end position="461"/>
    </location>
</feature>
<evidence type="ECO:0000256" key="1">
    <source>
        <dbReference type="SAM" id="MobiDB-lite"/>
    </source>
</evidence>
<accession>A0A8S9XEP1</accession>
<dbReference type="Proteomes" id="UP000466442">
    <property type="component" value="Unassembled WGS sequence"/>
</dbReference>
<feature type="compositionally biased region" description="Low complexity" evidence="1">
    <location>
        <begin position="419"/>
        <end position="430"/>
    </location>
</feature>
<protein>
    <submittedName>
        <fullName evidence="2">Uncharacterized protein</fullName>
    </submittedName>
</protein>
<name>A0A8S9XEP1_APOLU</name>
<feature type="compositionally biased region" description="Low complexity" evidence="1">
    <location>
        <begin position="132"/>
        <end position="150"/>
    </location>
</feature>
<feature type="compositionally biased region" description="Basic residues" evidence="1">
    <location>
        <begin position="153"/>
        <end position="178"/>
    </location>
</feature>
<feature type="compositionally biased region" description="Basic residues" evidence="1">
    <location>
        <begin position="32"/>
        <end position="42"/>
    </location>
</feature>
<dbReference type="EMBL" id="WIXP02000007">
    <property type="protein sequence ID" value="KAF6207472.1"/>
    <property type="molecule type" value="Genomic_DNA"/>
</dbReference>
<feature type="compositionally biased region" description="Basic and acidic residues" evidence="1">
    <location>
        <begin position="113"/>
        <end position="129"/>
    </location>
</feature>
<feature type="region of interest" description="Disordered" evidence="1">
    <location>
        <begin position="1"/>
        <end position="197"/>
    </location>
</feature>
<feature type="compositionally biased region" description="Polar residues" evidence="1">
    <location>
        <begin position="436"/>
        <end position="454"/>
    </location>
</feature>
<dbReference type="AlphaFoldDB" id="A0A8S9XEP1"/>
<gene>
    <name evidence="2" type="ORF">GE061_015918</name>
</gene>
<comment type="caution">
    <text evidence="2">The sequence shown here is derived from an EMBL/GenBank/DDBJ whole genome shotgun (WGS) entry which is preliminary data.</text>
</comment>
<proteinExistence type="predicted"/>
<reference evidence="2" key="1">
    <citation type="journal article" date="2021" name="Mol. Ecol. Resour.">
        <title>Apolygus lucorum genome provides insights into omnivorousness and mesophyll feeding.</title>
        <authorList>
            <person name="Liu Y."/>
            <person name="Liu H."/>
            <person name="Wang H."/>
            <person name="Huang T."/>
            <person name="Liu B."/>
            <person name="Yang B."/>
            <person name="Yin L."/>
            <person name="Li B."/>
            <person name="Zhang Y."/>
            <person name="Zhang S."/>
            <person name="Jiang F."/>
            <person name="Zhang X."/>
            <person name="Ren Y."/>
            <person name="Wang B."/>
            <person name="Wang S."/>
            <person name="Lu Y."/>
            <person name="Wu K."/>
            <person name="Fan W."/>
            <person name="Wang G."/>
        </authorList>
    </citation>
    <scope>NUCLEOTIDE SEQUENCE</scope>
    <source>
        <strain evidence="2">12Hb</strain>
    </source>
</reference>
<evidence type="ECO:0000313" key="3">
    <source>
        <dbReference type="Proteomes" id="UP000466442"/>
    </source>
</evidence>
<feature type="compositionally biased region" description="Basic and acidic residues" evidence="1">
    <location>
        <begin position="15"/>
        <end position="25"/>
    </location>
</feature>